<evidence type="ECO:0000313" key="6">
    <source>
        <dbReference type="EMBL" id="MBB5933076.1"/>
    </source>
</evidence>
<dbReference type="Pfam" id="PF12833">
    <property type="entry name" value="HTH_18"/>
    <property type="match status" value="1"/>
</dbReference>
<feature type="region of interest" description="Disordered" evidence="4">
    <location>
        <begin position="1"/>
        <end position="20"/>
    </location>
</feature>
<protein>
    <submittedName>
        <fullName evidence="6">AraC-like DNA-binding protein</fullName>
    </submittedName>
</protein>
<dbReference type="Pfam" id="PF14525">
    <property type="entry name" value="AraC_binding_2"/>
    <property type="match status" value="1"/>
</dbReference>
<dbReference type="AlphaFoldDB" id="A0A7W9UW93"/>
<dbReference type="RefSeq" id="WP_184568469.1">
    <property type="nucleotide sequence ID" value="NZ_JACHJL010000001.1"/>
</dbReference>
<gene>
    <name evidence="6" type="ORF">FHS42_000094</name>
</gene>
<feature type="domain" description="HTH araC/xylS-type" evidence="5">
    <location>
        <begin position="214"/>
        <end position="312"/>
    </location>
</feature>
<organism evidence="6 7">
    <name type="scientific">Streptomyces zagrosensis</name>
    <dbReference type="NCBI Taxonomy" id="1042984"/>
    <lineage>
        <taxon>Bacteria</taxon>
        <taxon>Bacillati</taxon>
        <taxon>Actinomycetota</taxon>
        <taxon>Actinomycetes</taxon>
        <taxon>Kitasatosporales</taxon>
        <taxon>Streptomycetaceae</taxon>
        <taxon>Streptomyces</taxon>
    </lineage>
</organism>
<evidence type="ECO:0000256" key="1">
    <source>
        <dbReference type="ARBA" id="ARBA00023015"/>
    </source>
</evidence>
<dbReference type="PANTHER" id="PTHR46796:SF6">
    <property type="entry name" value="ARAC SUBFAMILY"/>
    <property type="match status" value="1"/>
</dbReference>
<evidence type="ECO:0000256" key="3">
    <source>
        <dbReference type="ARBA" id="ARBA00023163"/>
    </source>
</evidence>
<dbReference type="EMBL" id="JACHJL010000001">
    <property type="protein sequence ID" value="MBB5933076.1"/>
    <property type="molecule type" value="Genomic_DNA"/>
</dbReference>
<dbReference type="SMART" id="SM00342">
    <property type="entry name" value="HTH_ARAC"/>
    <property type="match status" value="1"/>
</dbReference>
<dbReference type="Gene3D" id="1.10.10.60">
    <property type="entry name" value="Homeodomain-like"/>
    <property type="match status" value="1"/>
</dbReference>
<dbReference type="InterPro" id="IPR018062">
    <property type="entry name" value="HTH_AraC-typ_CS"/>
</dbReference>
<dbReference type="InterPro" id="IPR009057">
    <property type="entry name" value="Homeodomain-like_sf"/>
</dbReference>
<dbReference type="PROSITE" id="PS01124">
    <property type="entry name" value="HTH_ARAC_FAMILY_2"/>
    <property type="match status" value="1"/>
</dbReference>
<dbReference type="GO" id="GO:0043565">
    <property type="term" value="F:sequence-specific DNA binding"/>
    <property type="evidence" value="ECO:0007669"/>
    <property type="project" value="InterPro"/>
</dbReference>
<evidence type="ECO:0000259" key="5">
    <source>
        <dbReference type="PROSITE" id="PS01124"/>
    </source>
</evidence>
<dbReference type="InterPro" id="IPR018060">
    <property type="entry name" value="HTH_AraC"/>
</dbReference>
<dbReference type="PANTHER" id="PTHR46796">
    <property type="entry name" value="HTH-TYPE TRANSCRIPTIONAL ACTIVATOR RHAS-RELATED"/>
    <property type="match status" value="1"/>
</dbReference>
<dbReference type="GO" id="GO:0003700">
    <property type="term" value="F:DNA-binding transcription factor activity"/>
    <property type="evidence" value="ECO:0007669"/>
    <property type="project" value="InterPro"/>
</dbReference>
<keyword evidence="2 6" id="KW-0238">DNA-binding</keyword>
<sequence>MSNAGKGTVPEAEQGTVPDAWEGTLSDPWLPWAVRVAPRSAPDAFRAEVQRHRLDDVTVIDRCSDSFSGARGPREIAATDGDFLVVRIVRCGNEVFRRGGDQWLLEAGDAIVWESDRPARFDACGPVVTRSLVMPRRSLHDVGCPLTASNPPAAGRLPAVNLLAGYLDALDATLPALSGPPGVAARNALLELVWGALRPATPLDPQAVRPARWAAVEHYLDTHLGRSDLSADEVAATHGISVRTLGRLFTEHGGTFTGILRAKRIARVRDDLLTSDVTIEALARRWGFFDTSHLNRRFRAVHELSPHEYRLRHREAVSDVQRVASKRPSRTP</sequence>
<evidence type="ECO:0000256" key="2">
    <source>
        <dbReference type="ARBA" id="ARBA00023125"/>
    </source>
</evidence>
<keyword evidence="1" id="KW-0805">Transcription regulation</keyword>
<proteinExistence type="predicted"/>
<keyword evidence="7" id="KW-1185">Reference proteome</keyword>
<dbReference type="InterPro" id="IPR035418">
    <property type="entry name" value="AraC-bd_2"/>
</dbReference>
<dbReference type="InterPro" id="IPR050204">
    <property type="entry name" value="AraC_XylS_family_regulators"/>
</dbReference>
<evidence type="ECO:0000256" key="4">
    <source>
        <dbReference type="SAM" id="MobiDB-lite"/>
    </source>
</evidence>
<accession>A0A7W9UW93</accession>
<reference evidence="6 7" key="1">
    <citation type="submission" date="2020-08" db="EMBL/GenBank/DDBJ databases">
        <title>Genomic Encyclopedia of Type Strains, Phase III (KMG-III): the genomes of soil and plant-associated and newly described type strains.</title>
        <authorList>
            <person name="Whitman W."/>
        </authorList>
    </citation>
    <scope>NUCLEOTIDE SEQUENCE [LARGE SCALE GENOMIC DNA]</scope>
    <source>
        <strain evidence="6 7">CECT 8305</strain>
    </source>
</reference>
<dbReference type="PROSITE" id="PS00041">
    <property type="entry name" value="HTH_ARAC_FAMILY_1"/>
    <property type="match status" value="1"/>
</dbReference>
<comment type="caution">
    <text evidence="6">The sequence shown here is derived from an EMBL/GenBank/DDBJ whole genome shotgun (WGS) entry which is preliminary data.</text>
</comment>
<keyword evidence="3" id="KW-0804">Transcription</keyword>
<dbReference type="Proteomes" id="UP000588098">
    <property type="component" value="Unassembled WGS sequence"/>
</dbReference>
<name>A0A7W9UW93_9ACTN</name>
<dbReference type="SUPFAM" id="SSF46689">
    <property type="entry name" value="Homeodomain-like"/>
    <property type="match status" value="1"/>
</dbReference>
<evidence type="ECO:0000313" key="7">
    <source>
        <dbReference type="Proteomes" id="UP000588098"/>
    </source>
</evidence>